<comment type="caution">
    <text evidence="1">The sequence shown here is derived from an EMBL/GenBank/DDBJ whole genome shotgun (WGS) entry which is preliminary data.</text>
</comment>
<gene>
    <name evidence="1" type="ORF">GYA55_00145</name>
</gene>
<sequence>MDKALLKQSIDDWNISYRMDRKNLTPRHMTAKPSLKMALALVGVRRCGKPFNAIEMSREFSQEQVLY</sequence>
<accession>A0A7X9FPQ8</accession>
<dbReference type="Proteomes" id="UP000524246">
    <property type="component" value="Unassembled WGS sequence"/>
</dbReference>
<dbReference type="EMBL" id="JAAZON010000006">
    <property type="protein sequence ID" value="NMC61554.1"/>
    <property type="molecule type" value="Genomic_DNA"/>
</dbReference>
<protein>
    <submittedName>
        <fullName evidence="1">Uncharacterized protein</fullName>
    </submittedName>
</protein>
<name>A0A7X9FPQ8_9DELT</name>
<reference evidence="1 2" key="1">
    <citation type="journal article" date="2020" name="Biotechnol. Biofuels">
        <title>New insights from the biogas microbiome by comprehensive genome-resolved metagenomics of nearly 1600 species originating from multiple anaerobic digesters.</title>
        <authorList>
            <person name="Campanaro S."/>
            <person name="Treu L."/>
            <person name="Rodriguez-R L.M."/>
            <person name="Kovalovszki A."/>
            <person name="Ziels R.M."/>
            <person name="Maus I."/>
            <person name="Zhu X."/>
            <person name="Kougias P.G."/>
            <person name="Basile A."/>
            <person name="Luo G."/>
            <person name="Schluter A."/>
            <person name="Konstantinidis K.T."/>
            <person name="Angelidaki I."/>
        </authorList>
    </citation>
    <scope>NUCLEOTIDE SEQUENCE [LARGE SCALE GENOMIC DNA]</scope>
    <source>
        <strain evidence="1">AS27yjCOA_65</strain>
    </source>
</reference>
<evidence type="ECO:0000313" key="2">
    <source>
        <dbReference type="Proteomes" id="UP000524246"/>
    </source>
</evidence>
<organism evidence="1 2">
    <name type="scientific">SAR324 cluster bacterium</name>
    <dbReference type="NCBI Taxonomy" id="2024889"/>
    <lineage>
        <taxon>Bacteria</taxon>
        <taxon>Deltaproteobacteria</taxon>
        <taxon>SAR324 cluster</taxon>
    </lineage>
</organism>
<evidence type="ECO:0000313" key="1">
    <source>
        <dbReference type="EMBL" id="NMC61554.1"/>
    </source>
</evidence>
<dbReference type="AlphaFoldDB" id="A0A7X9FPQ8"/>
<proteinExistence type="predicted"/>